<protein>
    <submittedName>
        <fullName evidence="2">Uncharacterized protein</fullName>
    </submittedName>
</protein>
<comment type="caution">
    <text evidence="2">The sequence shown here is derived from an EMBL/GenBank/DDBJ whole genome shotgun (WGS) entry which is preliminary data.</text>
</comment>
<dbReference type="GeneID" id="85306788"/>
<gene>
    <name evidence="2" type="ORF">QBC33DRAFT_323492</name>
</gene>
<dbReference type="AlphaFoldDB" id="A0AAJ0FID1"/>
<evidence type="ECO:0000313" key="2">
    <source>
        <dbReference type="EMBL" id="KAK1769496.1"/>
    </source>
</evidence>
<organism evidence="2 3">
    <name type="scientific">Phialemonium atrogriseum</name>
    <dbReference type="NCBI Taxonomy" id="1093897"/>
    <lineage>
        <taxon>Eukaryota</taxon>
        <taxon>Fungi</taxon>
        <taxon>Dikarya</taxon>
        <taxon>Ascomycota</taxon>
        <taxon>Pezizomycotina</taxon>
        <taxon>Sordariomycetes</taxon>
        <taxon>Sordariomycetidae</taxon>
        <taxon>Cephalothecales</taxon>
        <taxon>Cephalothecaceae</taxon>
        <taxon>Phialemonium</taxon>
    </lineage>
</organism>
<evidence type="ECO:0000256" key="1">
    <source>
        <dbReference type="SAM" id="MobiDB-lite"/>
    </source>
</evidence>
<dbReference type="EMBL" id="MU839002">
    <property type="protein sequence ID" value="KAK1769496.1"/>
    <property type="molecule type" value="Genomic_DNA"/>
</dbReference>
<sequence length="200" mass="21988">MLLLVSSSHRLPDVRIVGARSAAADPRRSNFFLPPTFSFLVPIQECAIITNEHLDRAFSVIVGFSPHTVVLQRSCSEETRRDARETRGGGLGRRPPRHLVVRHGNFPSFYRHPALLHHGSCSRWASSLTTASDSYTAFFNLQPAAMAPSSAPEPAGSRWQAPYRALTPRPKPPLPAFTVDAGVAFSKQLQSFRVAAIGYL</sequence>
<dbReference type="RefSeq" id="XP_060285709.1">
    <property type="nucleotide sequence ID" value="XM_060423601.1"/>
</dbReference>
<feature type="region of interest" description="Disordered" evidence="1">
    <location>
        <begin position="75"/>
        <end position="97"/>
    </location>
</feature>
<proteinExistence type="predicted"/>
<reference evidence="2" key="1">
    <citation type="submission" date="2023-06" db="EMBL/GenBank/DDBJ databases">
        <title>Genome-scale phylogeny and comparative genomics of the fungal order Sordariales.</title>
        <authorList>
            <consortium name="Lawrence Berkeley National Laboratory"/>
            <person name="Hensen N."/>
            <person name="Bonometti L."/>
            <person name="Westerberg I."/>
            <person name="Brannstrom I.O."/>
            <person name="Guillou S."/>
            <person name="Cros-Aarteil S."/>
            <person name="Calhoun S."/>
            <person name="Haridas S."/>
            <person name="Kuo A."/>
            <person name="Mondo S."/>
            <person name="Pangilinan J."/>
            <person name="Riley R."/>
            <person name="Labutti K."/>
            <person name="Andreopoulos B."/>
            <person name="Lipzen A."/>
            <person name="Chen C."/>
            <person name="Yanf M."/>
            <person name="Daum C."/>
            <person name="Ng V."/>
            <person name="Clum A."/>
            <person name="Steindorff A."/>
            <person name="Ohm R."/>
            <person name="Martin F."/>
            <person name="Silar P."/>
            <person name="Natvig D."/>
            <person name="Lalanne C."/>
            <person name="Gautier V."/>
            <person name="Ament-Velasquez S.L."/>
            <person name="Kruys A."/>
            <person name="Hutchinson M.I."/>
            <person name="Powell A.J."/>
            <person name="Barry K."/>
            <person name="Miller A.N."/>
            <person name="Grigoriev I.V."/>
            <person name="Debuchy R."/>
            <person name="Gladieux P."/>
            <person name="Thoren M.H."/>
            <person name="Johannesson H."/>
        </authorList>
    </citation>
    <scope>NUCLEOTIDE SEQUENCE</scope>
    <source>
        <strain evidence="2">8032-3</strain>
    </source>
</reference>
<feature type="compositionally biased region" description="Basic and acidic residues" evidence="1">
    <location>
        <begin position="75"/>
        <end position="87"/>
    </location>
</feature>
<dbReference type="Proteomes" id="UP001244011">
    <property type="component" value="Unassembled WGS sequence"/>
</dbReference>
<keyword evidence="3" id="KW-1185">Reference proteome</keyword>
<evidence type="ECO:0000313" key="3">
    <source>
        <dbReference type="Proteomes" id="UP001244011"/>
    </source>
</evidence>
<name>A0AAJ0FID1_9PEZI</name>
<accession>A0AAJ0FID1</accession>